<name>A0A1I1UBK7_9GAMM</name>
<accession>A0A1I1UBK7</accession>
<keyword evidence="2" id="KW-1185">Reference proteome</keyword>
<reference evidence="1 2" key="1">
    <citation type="submission" date="2016-10" db="EMBL/GenBank/DDBJ databases">
        <authorList>
            <person name="de Groot N.N."/>
        </authorList>
    </citation>
    <scope>NUCLEOTIDE SEQUENCE [LARGE SCALE GENOMIC DNA]</scope>
    <source>
        <strain evidence="1 2">HL3</strain>
    </source>
</reference>
<evidence type="ECO:0000313" key="1">
    <source>
        <dbReference type="EMBL" id="SFD68064.1"/>
    </source>
</evidence>
<dbReference type="RefSeq" id="WP_093428729.1">
    <property type="nucleotide sequence ID" value="NZ_FOMJ01000007.1"/>
</dbReference>
<evidence type="ECO:0000313" key="2">
    <source>
        <dbReference type="Proteomes" id="UP000198611"/>
    </source>
</evidence>
<organism evidence="1 2">
    <name type="scientific">Thiohalospira halophila DSM 15071</name>
    <dbReference type="NCBI Taxonomy" id="1123397"/>
    <lineage>
        <taxon>Bacteria</taxon>
        <taxon>Pseudomonadati</taxon>
        <taxon>Pseudomonadota</taxon>
        <taxon>Gammaproteobacteria</taxon>
        <taxon>Thiohalospirales</taxon>
        <taxon>Thiohalospiraceae</taxon>
        <taxon>Thiohalospira</taxon>
    </lineage>
</organism>
<gene>
    <name evidence="1" type="ORF">SAMN05660831_02095</name>
</gene>
<sequence>MALDESSLQSAIETKLEAAGFNLDVGEASAMAQAVAEATVEHITANAEVVIPSGSSAGTYSVS</sequence>
<dbReference type="Proteomes" id="UP000198611">
    <property type="component" value="Unassembled WGS sequence"/>
</dbReference>
<proteinExistence type="predicted"/>
<dbReference type="STRING" id="1123397.SAMN05660831_02095"/>
<protein>
    <submittedName>
        <fullName evidence="1">Uncharacterized protein</fullName>
    </submittedName>
</protein>
<dbReference type="EMBL" id="FOMJ01000007">
    <property type="protein sequence ID" value="SFD68064.1"/>
    <property type="molecule type" value="Genomic_DNA"/>
</dbReference>
<dbReference type="AlphaFoldDB" id="A0A1I1UBK7"/>